<organism evidence="1 2">
    <name type="scientific">Beta vulgaris subsp. vulgaris</name>
    <name type="common">Beet</name>
    <dbReference type="NCBI Taxonomy" id="3555"/>
    <lineage>
        <taxon>Eukaryota</taxon>
        <taxon>Viridiplantae</taxon>
        <taxon>Streptophyta</taxon>
        <taxon>Embryophyta</taxon>
        <taxon>Tracheophyta</taxon>
        <taxon>Spermatophyta</taxon>
        <taxon>Magnoliopsida</taxon>
        <taxon>eudicotyledons</taxon>
        <taxon>Gunneridae</taxon>
        <taxon>Pentapetalae</taxon>
        <taxon>Caryophyllales</taxon>
        <taxon>Chenopodiaceae</taxon>
        <taxon>Betoideae</taxon>
        <taxon>Beta</taxon>
    </lineage>
</organism>
<keyword evidence="2" id="KW-1185">Reference proteome</keyword>
<accession>A0A0J7YMJ3</accession>
<feature type="non-terminal residue" evidence="1">
    <location>
        <position position="73"/>
    </location>
</feature>
<protein>
    <submittedName>
        <fullName evidence="1">Uncharacterized protein</fullName>
    </submittedName>
</protein>
<evidence type="ECO:0000313" key="1">
    <source>
        <dbReference type="EMBL" id="KMS64816.1"/>
    </source>
</evidence>
<evidence type="ECO:0000313" key="2">
    <source>
        <dbReference type="Proteomes" id="UP000035740"/>
    </source>
</evidence>
<sequence>MPIGGALIISCNMVIHYKQKIEFALSLNEFGDQCTSLRVVPTPSKCTPVALDRAVCAALSNDTVLLGACDGEL</sequence>
<dbReference type="Proteomes" id="UP000035740">
    <property type="component" value="Unassembled WGS sequence"/>
</dbReference>
<gene>
    <name evidence="1" type="ORF">BVRB_042370</name>
</gene>
<reference evidence="1 2" key="1">
    <citation type="journal article" date="2014" name="Nature">
        <title>The genome of the recently domesticated crop plant sugar beet (Beta vulgaris).</title>
        <authorList>
            <person name="Dohm J.C."/>
            <person name="Minoche A.E."/>
            <person name="Holtgrawe D."/>
            <person name="Capella-Gutierrez S."/>
            <person name="Zakrzewski F."/>
            <person name="Tafer H."/>
            <person name="Rupp O."/>
            <person name="Sorensen T.R."/>
            <person name="Stracke R."/>
            <person name="Reinhardt R."/>
            <person name="Goesmann A."/>
            <person name="Kraft T."/>
            <person name="Schulz B."/>
            <person name="Stadler P.F."/>
            <person name="Schmidt T."/>
            <person name="Gabaldon T."/>
            <person name="Lehrach H."/>
            <person name="Weisshaar B."/>
            <person name="Himmelbauer H."/>
        </authorList>
    </citation>
    <scope>NUCLEOTIDE SEQUENCE [LARGE SCALE GENOMIC DNA]</scope>
    <source>
        <tissue evidence="1">Taproot</tissue>
    </source>
</reference>
<dbReference type="EMBL" id="KQ121566">
    <property type="protein sequence ID" value="KMS64816.1"/>
    <property type="molecule type" value="Genomic_DNA"/>
</dbReference>
<proteinExistence type="predicted"/>
<dbReference type="AlphaFoldDB" id="A0A0J7YMJ3"/>
<name>A0A0J7YMJ3_BETVV</name>